<organism evidence="2 3">
    <name type="scientific">Heliocybe sulcata</name>
    <dbReference type="NCBI Taxonomy" id="5364"/>
    <lineage>
        <taxon>Eukaryota</taxon>
        <taxon>Fungi</taxon>
        <taxon>Dikarya</taxon>
        <taxon>Basidiomycota</taxon>
        <taxon>Agaricomycotina</taxon>
        <taxon>Agaricomycetes</taxon>
        <taxon>Gloeophyllales</taxon>
        <taxon>Gloeophyllaceae</taxon>
        <taxon>Heliocybe</taxon>
    </lineage>
</organism>
<protein>
    <submittedName>
        <fullName evidence="2">Uncharacterized protein</fullName>
    </submittedName>
</protein>
<accession>A0A5C3NFA1</accession>
<feature type="chain" id="PRO_5022972557" evidence="1">
    <location>
        <begin position="19"/>
        <end position="134"/>
    </location>
</feature>
<dbReference type="AlphaFoldDB" id="A0A5C3NFA1"/>
<proteinExistence type="predicted"/>
<dbReference type="Proteomes" id="UP000305948">
    <property type="component" value="Unassembled WGS sequence"/>
</dbReference>
<keyword evidence="1" id="KW-0732">Signal</keyword>
<gene>
    <name evidence="2" type="ORF">OE88DRAFT_698259</name>
</gene>
<evidence type="ECO:0000313" key="3">
    <source>
        <dbReference type="Proteomes" id="UP000305948"/>
    </source>
</evidence>
<evidence type="ECO:0000313" key="2">
    <source>
        <dbReference type="EMBL" id="TFK56033.1"/>
    </source>
</evidence>
<sequence length="134" mass="14815">MRLCMCTQCSAFVRALTAYTVPLLPGEAVVLPSQTSAFTLVVFQRTSQRLAFHDPCLITSDTPEVPLRSRLEIYDGHRQEWDCSGCASSARACLECAIQIKLILSERRRTSPTNSGDLPNAYFPRGPADLSHLV</sequence>
<dbReference type="EMBL" id="ML213504">
    <property type="protein sequence ID" value="TFK56033.1"/>
    <property type="molecule type" value="Genomic_DNA"/>
</dbReference>
<name>A0A5C3NFA1_9AGAM</name>
<keyword evidence="3" id="KW-1185">Reference proteome</keyword>
<reference evidence="2 3" key="1">
    <citation type="journal article" date="2019" name="Nat. Ecol. Evol.">
        <title>Megaphylogeny resolves global patterns of mushroom evolution.</title>
        <authorList>
            <person name="Varga T."/>
            <person name="Krizsan K."/>
            <person name="Foldi C."/>
            <person name="Dima B."/>
            <person name="Sanchez-Garcia M."/>
            <person name="Sanchez-Ramirez S."/>
            <person name="Szollosi G.J."/>
            <person name="Szarkandi J.G."/>
            <person name="Papp V."/>
            <person name="Albert L."/>
            <person name="Andreopoulos W."/>
            <person name="Angelini C."/>
            <person name="Antonin V."/>
            <person name="Barry K.W."/>
            <person name="Bougher N.L."/>
            <person name="Buchanan P."/>
            <person name="Buyck B."/>
            <person name="Bense V."/>
            <person name="Catcheside P."/>
            <person name="Chovatia M."/>
            <person name="Cooper J."/>
            <person name="Damon W."/>
            <person name="Desjardin D."/>
            <person name="Finy P."/>
            <person name="Geml J."/>
            <person name="Haridas S."/>
            <person name="Hughes K."/>
            <person name="Justo A."/>
            <person name="Karasinski D."/>
            <person name="Kautmanova I."/>
            <person name="Kiss B."/>
            <person name="Kocsube S."/>
            <person name="Kotiranta H."/>
            <person name="LaButti K.M."/>
            <person name="Lechner B.E."/>
            <person name="Liimatainen K."/>
            <person name="Lipzen A."/>
            <person name="Lukacs Z."/>
            <person name="Mihaltcheva S."/>
            <person name="Morgado L.N."/>
            <person name="Niskanen T."/>
            <person name="Noordeloos M.E."/>
            <person name="Ohm R.A."/>
            <person name="Ortiz-Santana B."/>
            <person name="Ovrebo C."/>
            <person name="Racz N."/>
            <person name="Riley R."/>
            <person name="Savchenko A."/>
            <person name="Shiryaev A."/>
            <person name="Soop K."/>
            <person name="Spirin V."/>
            <person name="Szebenyi C."/>
            <person name="Tomsovsky M."/>
            <person name="Tulloss R.E."/>
            <person name="Uehling J."/>
            <person name="Grigoriev I.V."/>
            <person name="Vagvolgyi C."/>
            <person name="Papp T."/>
            <person name="Martin F.M."/>
            <person name="Miettinen O."/>
            <person name="Hibbett D.S."/>
            <person name="Nagy L.G."/>
        </authorList>
    </citation>
    <scope>NUCLEOTIDE SEQUENCE [LARGE SCALE GENOMIC DNA]</scope>
    <source>
        <strain evidence="2 3">OMC1185</strain>
    </source>
</reference>
<feature type="signal peptide" evidence="1">
    <location>
        <begin position="1"/>
        <end position="18"/>
    </location>
</feature>
<evidence type="ECO:0000256" key="1">
    <source>
        <dbReference type="SAM" id="SignalP"/>
    </source>
</evidence>